<comment type="similarity">
    <text evidence="7">Belongs to the binding-protein-dependent transport system permease family.</text>
</comment>
<feature type="domain" description="ABC transmembrane type-1" evidence="8">
    <location>
        <begin position="173"/>
        <end position="373"/>
    </location>
</feature>
<dbReference type="PANTHER" id="PTHR43386">
    <property type="entry name" value="OLIGOPEPTIDE TRANSPORT SYSTEM PERMEASE PROTEIN APPC"/>
    <property type="match status" value="1"/>
</dbReference>
<evidence type="ECO:0000256" key="7">
    <source>
        <dbReference type="RuleBase" id="RU363032"/>
    </source>
</evidence>
<feature type="transmembrane region" description="Helical" evidence="7">
    <location>
        <begin position="302"/>
        <end position="330"/>
    </location>
</feature>
<dbReference type="Gene3D" id="1.10.3720.10">
    <property type="entry name" value="MetI-like"/>
    <property type="match status" value="1"/>
</dbReference>
<feature type="transmembrane region" description="Helical" evidence="7">
    <location>
        <begin position="151"/>
        <end position="173"/>
    </location>
</feature>
<feature type="transmembrane region" description="Helical" evidence="7">
    <location>
        <begin position="219"/>
        <end position="242"/>
    </location>
</feature>
<dbReference type="AlphaFoldDB" id="A0A840EGT9"/>
<comment type="caution">
    <text evidence="9">The sequence shown here is derived from an EMBL/GenBank/DDBJ whole genome shotgun (WGS) entry which is preliminary data.</text>
</comment>
<feature type="transmembrane region" description="Helical" evidence="7">
    <location>
        <begin position="350"/>
        <end position="372"/>
    </location>
</feature>
<dbReference type="InterPro" id="IPR000515">
    <property type="entry name" value="MetI-like"/>
</dbReference>
<dbReference type="Pfam" id="PF00528">
    <property type="entry name" value="BPD_transp_1"/>
    <property type="match status" value="1"/>
</dbReference>
<evidence type="ECO:0000313" key="9">
    <source>
        <dbReference type="EMBL" id="MBB4081019.1"/>
    </source>
</evidence>
<feature type="transmembrane region" description="Helical" evidence="7">
    <location>
        <begin position="115"/>
        <end position="139"/>
    </location>
</feature>
<organism evidence="9 10">
    <name type="scientific">Neolewinella aquimaris</name>
    <dbReference type="NCBI Taxonomy" id="1835722"/>
    <lineage>
        <taxon>Bacteria</taxon>
        <taxon>Pseudomonadati</taxon>
        <taxon>Bacteroidota</taxon>
        <taxon>Saprospiria</taxon>
        <taxon>Saprospirales</taxon>
        <taxon>Lewinellaceae</taxon>
        <taxon>Neolewinella</taxon>
    </lineage>
</organism>
<protein>
    <submittedName>
        <fullName evidence="9">Peptide/nickel transport system permease protein</fullName>
    </submittedName>
</protein>
<name>A0A840EGT9_9BACT</name>
<evidence type="ECO:0000256" key="2">
    <source>
        <dbReference type="ARBA" id="ARBA00022448"/>
    </source>
</evidence>
<dbReference type="CDD" id="cd06261">
    <property type="entry name" value="TM_PBP2"/>
    <property type="match status" value="1"/>
</dbReference>
<dbReference type="PANTHER" id="PTHR43386:SF1">
    <property type="entry name" value="D,D-DIPEPTIDE TRANSPORT SYSTEM PERMEASE PROTEIN DDPC-RELATED"/>
    <property type="match status" value="1"/>
</dbReference>
<evidence type="ECO:0000313" key="10">
    <source>
        <dbReference type="Proteomes" id="UP000576209"/>
    </source>
</evidence>
<dbReference type="InterPro" id="IPR035906">
    <property type="entry name" value="MetI-like_sf"/>
</dbReference>
<evidence type="ECO:0000256" key="3">
    <source>
        <dbReference type="ARBA" id="ARBA00022475"/>
    </source>
</evidence>
<evidence type="ECO:0000256" key="4">
    <source>
        <dbReference type="ARBA" id="ARBA00022692"/>
    </source>
</evidence>
<feature type="transmembrane region" description="Helical" evidence="7">
    <location>
        <begin position="248"/>
        <end position="267"/>
    </location>
</feature>
<dbReference type="GO" id="GO:0055085">
    <property type="term" value="P:transmembrane transport"/>
    <property type="evidence" value="ECO:0007669"/>
    <property type="project" value="InterPro"/>
</dbReference>
<evidence type="ECO:0000256" key="1">
    <source>
        <dbReference type="ARBA" id="ARBA00004651"/>
    </source>
</evidence>
<keyword evidence="5 7" id="KW-1133">Transmembrane helix</keyword>
<keyword evidence="3" id="KW-1003">Cell membrane</keyword>
<keyword evidence="10" id="KW-1185">Reference proteome</keyword>
<evidence type="ECO:0000256" key="5">
    <source>
        <dbReference type="ARBA" id="ARBA00022989"/>
    </source>
</evidence>
<feature type="transmembrane region" description="Helical" evidence="7">
    <location>
        <begin position="179"/>
        <end position="198"/>
    </location>
</feature>
<dbReference type="RefSeq" id="WP_183497247.1">
    <property type="nucleotide sequence ID" value="NZ_JACIFF010000011.1"/>
</dbReference>
<dbReference type="GO" id="GO:0005886">
    <property type="term" value="C:plasma membrane"/>
    <property type="evidence" value="ECO:0007669"/>
    <property type="project" value="UniProtKB-SubCell"/>
</dbReference>
<reference evidence="9 10" key="1">
    <citation type="submission" date="2020-08" db="EMBL/GenBank/DDBJ databases">
        <title>Genomic Encyclopedia of Type Strains, Phase IV (KMG-IV): sequencing the most valuable type-strain genomes for metagenomic binning, comparative biology and taxonomic classification.</title>
        <authorList>
            <person name="Goeker M."/>
        </authorList>
    </citation>
    <scope>NUCLEOTIDE SEQUENCE [LARGE SCALE GENOMIC DNA]</scope>
    <source>
        <strain evidence="9 10">DSM 105137</strain>
    </source>
</reference>
<proteinExistence type="inferred from homology"/>
<dbReference type="InterPro" id="IPR050366">
    <property type="entry name" value="BP-dependent_transpt_permease"/>
</dbReference>
<comment type="subcellular location">
    <subcellularLocation>
        <location evidence="1 7">Cell membrane</location>
        <topology evidence="1 7">Multi-pass membrane protein</topology>
    </subcellularLocation>
</comment>
<gene>
    <name evidence="9" type="ORF">GGR28_003660</name>
</gene>
<dbReference type="EMBL" id="JACIFF010000011">
    <property type="protein sequence ID" value="MBB4081019.1"/>
    <property type="molecule type" value="Genomic_DNA"/>
</dbReference>
<keyword evidence="2 7" id="KW-0813">Transport</keyword>
<dbReference type="Proteomes" id="UP000576209">
    <property type="component" value="Unassembled WGS sequence"/>
</dbReference>
<evidence type="ECO:0000256" key="6">
    <source>
        <dbReference type="ARBA" id="ARBA00023136"/>
    </source>
</evidence>
<dbReference type="PROSITE" id="PS50928">
    <property type="entry name" value="ABC_TM1"/>
    <property type="match status" value="1"/>
</dbReference>
<accession>A0A840EGT9</accession>
<sequence>MMARVWPYYYLGTLLLIALFADVIANDRPLLAHYAGELHLPAFSQGEGRDAWREADVAWVIWPPIQFSAEAMNLDLPAYLGPLSSDKEGGFHWLGTDRLGRDTAAGLISGTRTAVLVGLGSLIIALIVGVPLGAVAGYFGNEGIRTPRYLGGSLIVGIVVGSGYAIGSLLPLAGSGTEFVLMAVLVVGAVGCAAYLLLRGLSTVSPWLRSRAAVPIDRMVQFVLEMSVSIPGLVMLIVILSFVRRPTIWTLVLIIGLFGWTSLARFLRAELIRIRSLPYIAAARVSGVGELRLLFRHALPNALGPVLVVAAFLVGSSILAEAVLSFLGIGVPAQQVTWGSTLQQARMRPAAWWLAVFPGLMLTFTVLACNSLRTFRR</sequence>
<dbReference type="SUPFAM" id="SSF161098">
    <property type="entry name" value="MetI-like"/>
    <property type="match status" value="1"/>
</dbReference>
<keyword evidence="4 7" id="KW-0812">Transmembrane</keyword>
<keyword evidence="6 7" id="KW-0472">Membrane</keyword>
<evidence type="ECO:0000259" key="8">
    <source>
        <dbReference type="PROSITE" id="PS50928"/>
    </source>
</evidence>